<evidence type="ECO:0000256" key="1">
    <source>
        <dbReference type="ARBA" id="ARBA00022737"/>
    </source>
</evidence>
<keyword evidence="5" id="KW-1185">Reference proteome</keyword>
<evidence type="ECO:0000256" key="3">
    <source>
        <dbReference type="SAM" id="MobiDB-lite"/>
    </source>
</evidence>
<sequence>MANPVQLPKVVPIRNTGGDEGKTVAVDIPVKMATEKGKGVQNSIFEFQSQESRMRDIRGISKGVVAVKPSGGSRDLVNVKFLNNQEACVGKRVDSENGLQQSQYDNIKNGMGSKIGPDSGLNGMDVDVGSNNSKNIALEAVSLVSNRNGPGHYKGNTGGSAGQTSGDSGNYVGHSKGNAGGNLGSFNGHSNGKQVANGKHVGSGGSYGKKFGTAAEGRGMGKSFTAGSTAKAKNASMSAVPTASTSSGSRFEILREEEGVILSTTVTQDITQAEAERSKKISKKGKKPVAIVGPLEVNHKGVEFYKKSFGLDKASNSNPNPCQLDSEVLDNAAALRQLHREVSKFDGTSSDIRGGESLLSDRGEVEPPVETFDKFAETKSLKLGKWVHLHLKLTGRKRPETLVSNHLINMYFSCDSDVSAREVFDKMSVRNLYSYNGMLSGYAKMGRMRPARKLFDQMPERDVVSWNSMIIVYAKSGVFDESLMFYKELRRLCIGYNEFSFSGALTVCVKLKELKLMRQVHGQVLVIGFLSNLVISSTLVDAYARCGEMNDARRMFNEMQVRDVLAWTTLVLGYAKSGDMESASELFNEMPEKDPVSWTALIAGYARNGLGDKALELLRKMMVLCIRPDQFTFSSSLCTCSSLASPLCLF</sequence>
<dbReference type="InterPro" id="IPR046960">
    <property type="entry name" value="PPR_At4g14850-like_plant"/>
</dbReference>
<name>A0AA39RZ57_ACESA</name>
<feature type="region of interest" description="Disordered" evidence="3">
    <location>
        <begin position="147"/>
        <end position="206"/>
    </location>
</feature>
<reference evidence="4" key="2">
    <citation type="submission" date="2023-06" db="EMBL/GenBank/DDBJ databases">
        <authorList>
            <person name="Swenson N.G."/>
            <person name="Wegrzyn J.L."/>
            <person name="Mcevoy S.L."/>
        </authorList>
    </citation>
    <scope>NUCLEOTIDE SEQUENCE</scope>
    <source>
        <strain evidence="4">NS2018</strain>
        <tissue evidence="4">Leaf</tissue>
    </source>
</reference>
<evidence type="ECO:0000256" key="2">
    <source>
        <dbReference type="PROSITE-ProRule" id="PRU00708"/>
    </source>
</evidence>
<dbReference type="FunFam" id="1.25.40.10:FF:000442">
    <property type="entry name" value="Pentatricopeptide repeat-containing protein At3g49710"/>
    <property type="match status" value="2"/>
</dbReference>
<dbReference type="GO" id="GO:0003723">
    <property type="term" value="F:RNA binding"/>
    <property type="evidence" value="ECO:0007669"/>
    <property type="project" value="InterPro"/>
</dbReference>
<feature type="repeat" description="PPR" evidence="2">
    <location>
        <begin position="532"/>
        <end position="562"/>
    </location>
</feature>
<dbReference type="PANTHER" id="PTHR47926">
    <property type="entry name" value="PENTATRICOPEPTIDE REPEAT-CONTAINING PROTEIN"/>
    <property type="match status" value="1"/>
</dbReference>
<feature type="repeat" description="PPR" evidence="2">
    <location>
        <begin position="594"/>
        <end position="628"/>
    </location>
</feature>
<reference evidence="4" key="1">
    <citation type="journal article" date="2022" name="Plant J.">
        <title>Strategies of tolerance reflected in two North American maple genomes.</title>
        <authorList>
            <person name="McEvoy S.L."/>
            <person name="Sezen U.U."/>
            <person name="Trouern-Trend A."/>
            <person name="McMahon S.M."/>
            <person name="Schaberg P.G."/>
            <person name="Yang J."/>
            <person name="Wegrzyn J.L."/>
            <person name="Swenson N.G."/>
        </authorList>
    </citation>
    <scope>NUCLEOTIDE SEQUENCE</scope>
    <source>
        <strain evidence="4">NS2018</strain>
    </source>
</reference>
<dbReference type="Proteomes" id="UP001168877">
    <property type="component" value="Unassembled WGS sequence"/>
</dbReference>
<dbReference type="InterPro" id="IPR002885">
    <property type="entry name" value="PPR_rpt"/>
</dbReference>
<feature type="repeat" description="PPR" evidence="2">
    <location>
        <begin position="563"/>
        <end position="593"/>
    </location>
</feature>
<evidence type="ECO:0008006" key="6">
    <source>
        <dbReference type="Google" id="ProtNLM"/>
    </source>
</evidence>
<evidence type="ECO:0000313" key="5">
    <source>
        <dbReference type="Proteomes" id="UP001168877"/>
    </source>
</evidence>
<dbReference type="Pfam" id="PF01535">
    <property type="entry name" value="PPR"/>
    <property type="match status" value="4"/>
</dbReference>
<protein>
    <recommendedName>
        <fullName evidence="6">Pentatricopeptide repeat-containing protein</fullName>
    </recommendedName>
</protein>
<comment type="caution">
    <text evidence="4">The sequence shown here is derived from an EMBL/GenBank/DDBJ whole genome shotgun (WGS) entry which is preliminary data.</text>
</comment>
<accession>A0AA39RZ57</accession>
<dbReference type="InterPro" id="IPR011990">
    <property type="entry name" value="TPR-like_helical_dom_sf"/>
</dbReference>
<feature type="repeat" description="PPR" evidence="2">
    <location>
        <begin position="431"/>
        <end position="465"/>
    </location>
</feature>
<dbReference type="Pfam" id="PF13041">
    <property type="entry name" value="PPR_2"/>
    <property type="match status" value="1"/>
</dbReference>
<feature type="compositionally biased region" description="Polar residues" evidence="3">
    <location>
        <begin position="184"/>
        <end position="194"/>
    </location>
</feature>
<keyword evidence="1" id="KW-0677">Repeat</keyword>
<dbReference type="PROSITE" id="PS51375">
    <property type="entry name" value="PPR"/>
    <property type="match status" value="4"/>
</dbReference>
<dbReference type="EMBL" id="JAUESC010000384">
    <property type="protein sequence ID" value="KAK0581883.1"/>
    <property type="molecule type" value="Genomic_DNA"/>
</dbReference>
<proteinExistence type="predicted"/>
<gene>
    <name evidence="4" type="ORF">LWI29_019095</name>
</gene>
<organism evidence="4 5">
    <name type="scientific">Acer saccharum</name>
    <name type="common">Sugar maple</name>
    <dbReference type="NCBI Taxonomy" id="4024"/>
    <lineage>
        <taxon>Eukaryota</taxon>
        <taxon>Viridiplantae</taxon>
        <taxon>Streptophyta</taxon>
        <taxon>Embryophyta</taxon>
        <taxon>Tracheophyta</taxon>
        <taxon>Spermatophyta</taxon>
        <taxon>Magnoliopsida</taxon>
        <taxon>eudicotyledons</taxon>
        <taxon>Gunneridae</taxon>
        <taxon>Pentapetalae</taxon>
        <taxon>rosids</taxon>
        <taxon>malvids</taxon>
        <taxon>Sapindales</taxon>
        <taxon>Sapindaceae</taxon>
        <taxon>Hippocastanoideae</taxon>
        <taxon>Acereae</taxon>
        <taxon>Acer</taxon>
    </lineage>
</organism>
<evidence type="ECO:0000313" key="4">
    <source>
        <dbReference type="EMBL" id="KAK0581883.1"/>
    </source>
</evidence>
<dbReference type="AlphaFoldDB" id="A0AA39RZ57"/>
<dbReference type="NCBIfam" id="TIGR00756">
    <property type="entry name" value="PPR"/>
    <property type="match status" value="5"/>
</dbReference>
<dbReference type="Gene3D" id="1.25.40.10">
    <property type="entry name" value="Tetratricopeptide repeat domain"/>
    <property type="match status" value="2"/>
</dbReference>
<dbReference type="GO" id="GO:0009451">
    <property type="term" value="P:RNA modification"/>
    <property type="evidence" value="ECO:0007669"/>
    <property type="project" value="InterPro"/>
</dbReference>